<evidence type="ECO:0008006" key="3">
    <source>
        <dbReference type="Google" id="ProtNLM"/>
    </source>
</evidence>
<dbReference type="SUPFAM" id="SSF52047">
    <property type="entry name" value="RNI-like"/>
    <property type="match status" value="1"/>
</dbReference>
<proteinExistence type="predicted"/>
<dbReference type="InterPro" id="IPR053772">
    <property type="entry name" value="At1g61320/At1g61330-like"/>
</dbReference>
<dbReference type="EMBL" id="OZ034818">
    <property type="protein sequence ID" value="CAL1389464.1"/>
    <property type="molecule type" value="Genomic_DNA"/>
</dbReference>
<evidence type="ECO:0000313" key="1">
    <source>
        <dbReference type="EMBL" id="CAL1389464.1"/>
    </source>
</evidence>
<dbReference type="Gene3D" id="3.80.10.10">
    <property type="entry name" value="Ribonuclease Inhibitor"/>
    <property type="match status" value="1"/>
</dbReference>
<dbReference type="InterPro" id="IPR032675">
    <property type="entry name" value="LRR_dom_sf"/>
</dbReference>
<protein>
    <recommendedName>
        <fullName evidence="3">F-box domain-containing protein</fullName>
    </recommendedName>
</protein>
<reference evidence="1 2" key="1">
    <citation type="submission" date="2024-04" db="EMBL/GenBank/DDBJ databases">
        <authorList>
            <person name="Fracassetti M."/>
        </authorList>
    </citation>
    <scope>NUCLEOTIDE SEQUENCE [LARGE SCALE GENOMIC DNA]</scope>
</reference>
<gene>
    <name evidence="1" type="ORF">LTRI10_LOCUS30318</name>
</gene>
<dbReference type="Proteomes" id="UP001497516">
    <property type="component" value="Chromosome 5"/>
</dbReference>
<dbReference type="PANTHER" id="PTHR34145:SF68">
    <property type="entry name" value="FBD DOMAIN-CONTAINING PROTEIN"/>
    <property type="match status" value="1"/>
</dbReference>
<dbReference type="AlphaFoldDB" id="A0AAV2EU50"/>
<name>A0AAV2EU50_9ROSI</name>
<sequence length="486" mass="56202">MMMLDEEQRKRRKNNLGMVTSVADQFAKLPDELAVKILSRSATTLNEAARCSSLLGKLWRYMWQLIDCAVLDFEKLDGDVTPEAQRRFVNQVDQAISLLEQSKTRLDGLRIGFKLLNMEEAGWRWIRFGLTARVKRLTLLSYFSRIWCPHGRNEIPVPLFTPEFLHTQDLSRLEVLEFQGVSEIPRGTLDHLFSHCPSLQHLSLDNCTFHDKDTVLRVCCPNNRKFQRLTFNFPEFDHNISRIEVLSAPGLHSLEVRGAEYIPWFEFGDDIAQLQELRFCNQGLCGLLQDCYFPWSRSQFNKFAPRLQLFKYDLVTYNFDPASNRCPDWLQFEKLTVLDLTIYIYHTRGSSMLEVTALLRAAPLLRQLSISFLHAFGYTIWKDRAEESAAAATWKHHSLQLLQLHGVHPSNKKQFLDPRKPQMQLAAYIILNSPSLNQVLVDTRNLGSTTPREPHEVDALVSGARMELESRLHSHTATSQICFTYR</sequence>
<organism evidence="1 2">
    <name type="scientific">Linum trigynum</name>
    <dbReference type="NCBI Taxonomy" id="586398"/>
    <lineage>
        <taxon>Eukaryota</taxon>
        <taxon>Viridiplantae</taxon>
        <taxon>Streptophyta</taxon>
        <taxon>Embryophyta</taxon>
        <taxon>Tracheophyta</taxon>
        <taxon>Spermatophyta</taxon>
        <taxon>Magnoliopsida</taxon>
        <taxon>eudicotyledons</taxon>
        <taxon>Gunneridae</taxon>
        <taxon>Pentapetalae</taxon>
        <taxon>rosids</taxon>
        <taxon>fabids</taxon>
        <taxon>Malpighiales</taxon>
        <taxon>Linaceae</taxon>
        <taxon>Linum</taxon>
    </lineage>
</organism>
<keyword evidence="2" id="KW-1185">Reference proteome</keyword>
<dbReference type="PANTHER" id="PTHR34145">
    <property type="entry name" value="OS02G0105600 PROTEIN"/>
    <property type="match status" value="1"/>
</dbReference>
<accession>A0AAV2EU50</accession>
<evidence type="ECO:0000313" key="2">
    <source>
        <dbReference type="Proteomes" id="UP001497516"/>
    </source>
</evidence>